<dbReference type="InterPro" id="IPR010827">
    <property type="entry name" value="BamA/TamA_POTRA"/>
</dbReference>
<dbReference type="PANTHER" id="PTHR14226:SF29">
    <property type="entry name" value="NEUROPATHY TARGET ESTERASE SWS"/>
    <property type="match status" value="1"/>
</dbReference>
<evidence type="ECO:0000259" key="9">
    <source>
        <dbReference type="PROSITE" id="PS51779"/>
    </source>
</evidence>
<evidence type="ECO:0000256" key="5">
    <source>
        <dbReference type="ARBA" id="ARBA00023136"/>
    </source>
</evidence>
<evidence type="ECO:0000256" key="6">
    <source>
        <dbReference type="PROSITE-ProRule" id="PRU01161"/>
    </source>
</evidence>
<keyword evidence="3 6" id="KW-0442">Lipid degradation</keyword>
<feature type="signal peptide" evidence="7">
    <location>
        <begin position="1"/>
        <end position="28"/>
    </location>
</feature>
<keyword evidence="2 6" id="KW-0378">Hydrolase</keyword>
<keyword evidence="11" id="KW-1185">Reference proteome</keyword>
<dbReference type="Pfam" id="PF01734">
    <property type="entry name" value="Patatin"/>
    <property type="match status" value="1"/>
</dbReference>
<feature type="domain" description="POTRA" evidence="9">
    <location>
        <begin position="347"/>
        <end position="418"/>
    </location>
</feature>
<evidence type="ECO:0000256" key="3">
    <source>
        <dbReference type="ARBA" id="ARBA00022963"/>
    </source>
</evidence>
<feature type="short sequence motif" description="GXSXG" evidence="6">
    <location>
        <begin position="70"/>
        <end position="74"/>
    </location>
</feature>
<evidence type="ECO:0000256" key="7">
    <source>
        <dbReference type="SAM" id="SignalP"/>
    </source>
</evidence>
<gene>
    <name evidence="10" type="ORF">RQP53_12865</name>
</gene>
<accession>A0ABU3PC69</accession>
<dbReference type="InterPro" id="IPR034746">
    <property type="entry name" value="POTRA"/>
</dbReference>
<dbReference type="InterPro" id="IPR002641">
    <property type="entry name" value="PNPLA_dom"/>
</dbReference>
<dbReference type="Pfam" id="PF07244">
    <property type="entry name" value="POTRA"/>
    <property type="match status" value="1"/>
</dbReference>
<evidence type="ECO:0000256" key="1">
    <source>
        <dbReference type="ARBA" id="ARBA00004370"/>
    </source>
</evidence>
<name>A0ABU3PC69_9BURK</name>
<keyword evidence="7" id="KW-0732">Signal</keyword>
<feature type="active site" description="Nucleophile" evidence="6">
    <location>
        <position position="72"/>
    </location>
</feature>
<keyword evidence="4 6" id="KW-0443">Lipid metabolism</keyword>
<dbReference type="PROSITE" id="PS51635">
    <property type="entry name" value="PNPLA"/>
    <property type="match status" value="1"/>
</dbReference>
<dbReference type="InterPro" id="IPR050301">
    <property type="entry name" value="NTE"/>
</dbReference>
<dbReference type="Gene3D" id="3.10.20.310">
    <property type="entry name" value="membrane protein fhac"/>
    <property type="match status" value="1"/>
</dbReference>
<dbReference type="PROSITE" id="PS51779">
    <property type="entry name" value="POTRA"/>
    <property type="match status" value="1"/>
</dbReference>
<dbReference type="CDD" id="cd07205">
    <property type="entry name" value="Pat_PNPLA6_PNPLA7_NTE1_like"/>
    <property type="match status" value="1"/>
</dbReference>
<feature type="short sequence motif" description="DGA/G" evidence="6">
    <location>
        <begin position="218"/>
        <end position="220"/>
    </location>
</feature>
<dbReference type="SUPFAM" id="SSF52151">
    <property type="entry name" value="FabD/lysophospholipase-like"/>
    <property type="match status" value="1"/>
</dbReference>
<dbReference type="Gene3D" id="3.40.1090.10">
    <property type="entry name" value="Cytosolic phospholipase A2 catalytic domain"/>
    <property type="match status" value="2"/>
</dbReference>
<reference evidence="10" key="1">
    <citation type="submission" date="2023-09" db="EMBL/GenBank/DDBJ databases">
        <title>Paucibacter sp. APW11 Genome sequencing and assembly.</title>
        <authorList>
            <person name="Kim I."/>
        </authorList>
    </citation>
    <scope>NUCLEOTIDE SEQUENCE</scope>
    <source>
        <strain evidence="10">APW11</strain>
    </source>
</reference>
<comment type="caution">
    <text evidence="10">The sequence shown here is derived from an EMBL/GenBank/DDBJ whole genome shotgun (WGS) entry which is preliminary data.</text>
</comment>
<feature type="domain" description="PNPLA" evidence="8">
    <location>
        <begin position="39"/>
        <end position="231"/>
    </location>
</feature>
<evidence type="ECO:0000313" key="11">
    <source>
        <dbReference type="Proteomes" id="UP001246372"/>
    </source>
</evidence>
<comment type="subcellular location">
    <subcellularLocation>
        <location evidence="1">Membrane</location>
    </subcellularLocation>
</comment>
<protein>
    <submittedName>
        <fullName evidence="10">Patatin-like phospholipase family protein</fullName>
    </submittedName>
</protein>
<organism evidence="10 11">
    <name type="scientific">Roseateles aquae</name>
    <dbReference type="NCBI Taxonomy" id="3077235"/>
    <lineage>
        <taxon>Bacteria</taxon>
        <taxon>Pseudomonadati</taxon>
        <taxon>Pseudomonadota</taxon>
        <taxon>Betaproteobacteria</taxon>
        <taxon>Burkholderiales</taxon>
        <taxon>Sphaerotilaceae</taxon>
        <taxon>Roseateles</taxon>
    </lineage>
</organism>
<dbReference type="InterPro" id="IPR016035">
    <property type="entry name" value="Acyl_Trfase/lysoPLipase"/>
</dbReference>
<evidence type="ECO:0000256" key="2">
    <source>
        <dbReference type="ARBA" id="ARBA00022801"/>
    </source>
</evidence>
<feature type="short sequence motif" description="GXGXXG" evidence="6">
    <location>
        <begin position="43"/>
        <end position="48"/>
    </location>
</feature>
<keyword evidence="5" id="KW-0472">Membrane</keyword>
<dbReference type="RefSeq" id="WP_315650712.1">
    <property type="nucleotide sequence ID" value="NZ_JAVXZY010000004.1"/>
</dbReference>
<sequence>MPLSPLRRLALHTLLGSLCLGACLPARAAEPAPRPRIALVLSGGGARGLAHIGVLRVLQRLQVPVDMVVGTSMGAVVGGAYAAGRSVDELESLVREADWNSILADRPPRPDLSFRRREDDQLLPSRVEFGLSLQGVLLPTAAAGNSALEFTLNKLPPGRRADTPVDRLPLPFQAVATDLVGGQMVVLKQTPLQQTMRASMAVPALFSPVRVEQRLLVDGALVRNLAVDVARAMGAELIIAVNVGSPLLDEQQIQSALSVTDQMVRILTNQNVERSLAELKPQDILITPEMPGIGLTDFSRAASAVEAGRIAAEALQPRLAALALPTPDYERLEAARLDRPAISAAALPLGELRITGTQRSNAEALRAELDLKAGEPLSHAELQQASAQLYGRGEFERIDVQVRDGEGQRVVEMKVTEAAWTNSRLRLGFEVASDFSSQTAYTLSGMHTLSWLNAWGAELRTSAKLGFTRQLDTAWMQPLGPGSAWYVEPSINYLGADLGAGIEGTKIRSRGTTLALGRRLGNWGDLQISTANKRTDVVTKGFASPFNERTDKIRLRVDTLDAPAFPSSGHLVDAWRSRIRSNGSDARAYELKLMRAFRFGDWAGHAYAEGVGAVDSAPTYNSTVLGGFLRLSGSGESSRAAVQAHRFGRLVVARQFGQMPLGLGGAVRVGFSAEAARELPLYDPEDLRYRLGLLPIPQPLVRYAASGFLAIDTRFGPVYLAAGGTRKGGSAVYFFIGPVW</sequence>
<evidence type="ECO:0000313" key="10">
    <source>
        <dbReference type="EMBL" id="MDT9000161.1"/>
    </source>
</evidence>
<proteinExistence type="predicted"/>
<dbReference type="EMBL" id="JAVXZY010000004">
    <property type="protein sequence ID" value="MDT9000161.1"/>
    <property type="molecule type" value="Genomic_DNA"/>
</dbReference>
<evidence type="ECO:0000259" key="8">
    <source>
        <dbReference type="PROSITE" id="PS51635"/>
    </source>
</evidence>
<dbReference type="PANTHER" id="PTHR14226">
    <property type="entry name" value="NEUROPATHY TARGET ESTERASE/SWISS CHEESE D.MELANOGASTER"/>
    <property type="match status" value="1"/>
</dbReference>
<feature type="chain" id="PRO_5046039889" evidence="7">
    <location>
        <begin position="29"/>
        <end position="740"/>
    </location>
</feature>
<dbReference type="Proteomes" id="UP001246372">
    <property type="component" value="Unassembled WGS sequence"/>
</dbReference>
<feature type="active site" description="Proton acceptor" evidence="6">
    <location>
        <position position="218"/>
    </location>
</feature>
<evidence type="ECO:0000256" key="4">
    <source>
        <dbReference type="ARBA" id="ARBA00023098"/>
    </source>
</evidence>